<dbReference type="OrthoDB" id="14612at2759"/>
<reference evidence="5 6" key="1">
    <citation type="journal article" date="2018" name="Mol. Biol. Evol.">
        <title>Analysis of the draft genome of the red seaweed Gracilariopsis chorda provides insights into genome size evolution in Rhodophyta.</title>
        <authorList>
            <person name="Lee J."/>
            <person name="Yang E.C."/>
            <person name="Graf L."/>
            <person name="Yang J.H."/>
            <person name="Qiu H."/>
            <person name="Zel Zion U."/>
            <person name="Chan C.X."/>
            <person name="Stephens T.G."/>
            <person name="Weber A.P.M."/>
            <person name="Boo G.H."/>
            <person name="Boo S.M."/>
            <person name="Kim K.M."/>
            <person name="Shin Y."/>
            <person name="Jung M."/>
            <person name="Lee S.J."/>
            <person name="Yim H.S."/>
            <person name="Lee J.H."/>
            <person name="Bhattacharya D."/>
            <person name="Yoon H.S."/>
        </authorList>
    </citation>
    <scope>NUCLEOTIDE SEQUENCE [LARGE SCALE GENOMIC DNA]</scope>
    <source>
        <strain evidence="5 6">SKKU-2015</strain>
        <tissue evidence="5">Whole body</tissue>
    </source>
</reference>
<evidence type="ECO:0000256" key="3">
    <source>
        <dbReference type="ARBA" id="ARBA00022840"/>
    </source>
</evidence>
<dbReference type="GO" id="GO:0005524">
    <property type="term" value="F:ATP binding"/>
    <property type="evidence" value="ECO:0007669"/>
    <property type="project" value="UniProtKB-KW"/>
</dbReference>
<evidence type="ECO:0000259" key="4">
    <source>
        <dbReference type="PROSITE" id="PS50979"/>
    </source>
</evidence>
<keyword evidence="6" id="KW-1185">Reference proteome</keyword>
<keyword evidence="1" id="KW-0436">Ligase</keyword>
<dbReference type="PANTHER" id="PTHR45728">
    <property type="entry name" value="ACETYL-COA CARBOXYLASE, ISOFORM A"/>
    <property type="match status" value="1"/>
</dbReference>
<keyword evidence="3" id="KW-0067">ATP-binding</keyword>
<dbReference type="InterPro" id="IPR016185">
    <property type="entry name" value="PreATP-grasp_dom_sf"/>
</dbReference>
<gene>
    <name evidence="5" type="ORF">BWQ96_07656</name>
</gene>
<dbReference type="SUPFAM" id="SSF52440">
    <property type="entry name" value="PreATP-grasp domain"/>
    <property type="match status" value="1"/>
</dbReference>
<dbReference type="Proteomes" id="UP000247409">
    <property type="component" value="Unassembled WGS sequence"/>
</dbReference>
<dbReference type="EMBL" id="NBIV01000156">
    <property type="protein sequence ID" value="PXF42606.1"/>
    <property type="molecule type" value="Genomic_DNA"/>
</dbReference>
<dbReference type="STRING" id="448386.A0A2V3IKH7"/>
<dbReference type="Pfam" id="PF00289">
    <property type="entry name" value="Biotin_carb_N"/>
    <property type="match status" value="1"/>
</dbReference>
<dbReference type="InterPro" id="IPR005481">
    <property type="entry name" value="BC-like_N"/>
</dbReference>
<evidence type="ECO:0000313" key="5">
    <source>
        <dbReference type="EMBL" id="PXF42606.1"/>
    </source>
</evidence>
<evidence type="ECO:0000256" key="2">
    <source>
        <dbReference type="ARBA" id="ARBA00022741"/>
    </source>
</evidence>
<dbReference type="PROSITE" id="PS50979">
    <property type="entry name" value="BC"/>
    <property type="match status" value="1"/>
</dbReference>
<evidence type="ECO:0000313" key="6">
    <source>
        <dbReference type="Proteomes" id="UP000247409"/>
    </source>
</evidence>
<dbReference type="InterPro" id="IPR011764">
    <property type="entry name" value="Biotin_carboxylation_dom"/>
</dbReference>
<feature type="domain" description="Biotin carboxylation" evidence="4">
    <location>
        <begin position="29"/>
        <end position="151"/>
    </location>
</feature>
<proteinExistence type="predicted"/>
<dbReference type="AlphaFoldDB" id="A0A2V3IKH7"/>
<organism evidence="5 6">
    <name type="scientific">Gracilariopsis chorda</name>
    <dbReference type="NCBI Taxonomy" id="448386"/>
    <lineage>
        <taxon>Eukaryota</taxon>
        <taxon>Rhodophyta</taxon>
        <taxon>Florideophyceae</taxon>
        <taxon>Rhodymeniophycidae</taxon>
        <taxon>Gracilariales</taxon>
        <taxon>Gracilariaceae</taxon>
        <taxon>Gracilariopsis</taxon>
    </lineage>
</organism>
<protein>
    <submittedName>
        <fullName evidence="5">Acetyl-CoA carboxylase</fullName>
    </submittedName>
</protein>
<dbReference type="InterPro" id="IPR049076">
    <property type="entry name" value="ACCA"/>
</dbReference>
<sequence>MTKTAEVCDPQPETNSLRKHVNWLEGKRFISKILIANNGIAAVKGIRSIRRWSHETFGNECNIDLVSMATLEDVAANAEYMRMADMCTSVPGGSNNHNFANIERICDVVNRFDCDAVWAGWQQASENPNLPARFPQLGIIFLGSNPKSMKL</sequence>
<evidence type="ECO:0000256" key="1">
    <source>
        <dbReference type="ARBA" id="ARBA00022598"/>
    </source>
</evidence>
<dbReference type="PANTHER" id="PTHR45728:SF3">
    <property type="entry name" value="ACETYL-COA CARBOXYLASE"/>
    <property type="match status" value="1"/>
</dbReference>
<dbReference type="GO" id="GO:0006633">
    <property type="term" value="P:fatty acid biosynthetic process"/>
    <property type="evidence" value="ECO:0007669"/>
    <property type="project" value="TreeGrafter"/>
</dbReference>
<dbReference type="GO" id="GO:0003989">
    <property type="term" value="F:acetyl-CoA carboxylase activity"/>
    <property type="evidence" value="ECO:0007669"/>
    <property type="project" value="InterPro"/>
</dbReference>
<name>A0A2V3IKH7_9FLOR</name>
<accession>A0A2V3IKH7</accession>
<dbReference type="Gene3D" id="3.40.50.20">
    <property type="match status" value="1"/>
</dbReference>
<keyword evidence="2" id="KW-0547">Nucleotide-binding</keyword>
<comment type="caution">
    <text evidence="5">The sequence shown here is derived from an EMBL/GenBank/DDBJ whole genome shotgun (WGS) entry which is preliminary data.</text>
</comment>